<sequence>MISDFSRLKLRVTASDVNSVVAEVAEKWNSNYMVAHIFCSVPLTTSIFNIKPKYNTQSTCTDLIFQWSHLVDLDCVTYTASKRLRESAIMWSVCLIIIVFCWLPSFC</sequence>
<proteinExistence type="predicted"/>
<evidence type="ECO:0000256" key="1">
    <source>
        <dbReference type="SAM" id="Phobius"/>
    </source>
</evidence>
<keyword evidence="3" id="KW-1185">Reference proteome</keyword>
<dbReference type="EMBL" id="MCGE01000024">
    <property type="protein sequence ID" value="ORZ10397.1"/>
    <property type="molecule type" value="Genomic_DNA"/>
</dbReference>
<protein>
    <submittedName>
        <fullName evidence="2">Uncharacterized protein</fullName>
    </submittedName>
</protein>
<evidence type="ECO:0000313" key="3">
    <source>
        <dbReference type="Proteomes" id="UP000193560"/>
    </source>
</evidence>
<evidence type="ECO:0000313" key="2">
    <source>
        <dbReference type="EMBL" id="ORZ10397.1"/>
    </source>
</evidence>
<organism evidence="2 3">
    <name type="scientific">Absidia repens</name>
    <dbReference type="NCBI Taxonomy" id="90262"/>
    <lineage>
        <taxon>Eukaryota</taxon>
        <taxon>Fungi</taxon>
        <taxon>Fungi incertae sedis</taxon>
        <taxon>Mucoromycota</taxon>
        <taxon>Mucoromycotina</taxon>
        <taxon>Mucoromycetes</taxon>
        <taxon>Mucorales</taxon>
        <taxon>Cunninghamellaceae</taxon>
        <taxon>Absidia</taxon>
    </lineage>
</organism>
<dbReference type="Proteomes" id="UP000193560">
    <property type="component" value="Unassembled WGS sequence"/>
</dbReference>
<keyword evidence="1" id="KW-0812">Transmembrane</keyword>
<accession>A0A1X2I6H1</accession>
<reference evidence="2 3" key="1">
    <citation type="submission" date="2016-07" db="EMBL/GenBank/DDBJ databases">
        <title>Pervasive Adenine N6-methylation of Active Genes in Fungi.</title>
        <authorList>
            <consortium name="DOE Joint Genome Institute"/>
            <person name="Mondo S.J."/>
            <person name="Dannebaum R.O."/>
            <person name="Kuo R.C."/>
            <person name="Labutti K."/>
            <person name="Haridas S."/>
            <person name="Kuo A."/>
            <person name="Salamov A."/>
            <person name="Ahrendt S.R."/>
            <person name="Lipzen A."/>
            <person name="Sullivan W."/>
            <person name="Andreopoulos W.B."/>
            <person name="Clum A."/>
            <person name="Lindquist E."/>
            <person name="Daum C."/>
            <person name="Ramamoorthy G.K."/>
            <person name="Gryganskyi A."/>
            <person name="Culley D."/>
            <person name="Magnuson J.K."/>
            <person name="James T.Y."/>
            <person name="O'Malley M.A."/>
            <person name="Stajich J.E."/>
            <person name="Spatafora J.W."/>
            <person name="Visel A."/>
            <person name="Grigoriev I.V."/>
        </authorList>
    </citation>
    <scope>NUCLEOTIDE SEQUENCE [LARGE SCALE GENOMIC DNA]</scope>
    <source>
        <strain evidence="2 3">NRRL 1336</strain>
    </source>
</reference>
<feature type="transmembrane region" description="Helical" evidence="1">
    <location>
        <begin position="88"/>
        <end position="106"/>
    </location>
</feature>
<keyword evidence="1" id="KW-1133">Transmembrane helix</keyword>
<keyword evidence="1" id="KW-0472">Membrane</keyword>
<name>A0A1X2I6H1_9FUNG</name>
<gene>
    <name evidence="2" type="ORF">BCR42DRAFT_395643</name>
</gene>
<dbReference type="AlphaFoldDB" id="A0A1X2I6H1"/>
<comment type="caution">
    <text evidence="2">The sequence shown here is derived from an EMBL/GenBank/DDBJ whole genome shotgun (WGS) entry which is preliminary data.</text>
</comment>